<keyword evidence="2" id="KW-0472">Membrane</keyword>
<dbReference type="STRING" id="999894.TDIS_1027"/>
<dbReference type="SUPFAM" id="SSF48695">
    <property type="entry name" value="Multiheme cytochromes"/>
    <property type="match status" value="1"/>
</dbReference>
<dbReference type="PATRIC" id="fig|999894.6.peg.1020"/>
<organism evidence="3 4">
    <name type="scientific">Thermosulfurimonas dismutans</name>
    <dbReference type="NCBI Taxonomy" id="999894"/>
    <lineage>
        <taxon>Bacteria</taxon>
        <taxon>Pseudomonadati</taxon>
        <taxon>Thermodesulfobacteriota</taxon>
        <taxon>Thermodesulfobacteria</taxon>
        <taxon>Thermodesulfobacteriales</taxon>
        <taxon>Thermodesulfobacteriaceae</taxon>
        <taxon>Thermosulfurimonas</taxon>
    </lineage>
</organism>
<dbReference type="PANTHER" id="PTHR35038:SF8">
    <property type="entry name" value="C-TYPE POLYHEME CYTOCHROME OMCC"/>
    <property type="match status" value="1"/>
</dbReference>
<proteinExistence type="predicted"/>
<dbReference type="AlphaFoldDB" id="A0A179D497"/>
<dbReference type="Proteomes" id="UP000078390">
    <property type="component" value="Unassembled WGS sequence"/>
</dbReference>
<protein>
    <submittedName>
        <fullName evidence="3">Multiheme cytochrome c</fullName>
    </submittedName>
</protein>
<dbReference type="Gene3D" id="1.10.780.10">
    <property type="entry name" value="Hydroxylamine Oxidoreductase, Chain A, domain 1"/>
    <property type="match status" value="1"/>
</dbReference>
<dbReference type="Gene3D" id="1.20.850.10">
    <property type="entry name" value="Hydroxylamine Oxidoreductase, Chain A, domain 2"/>
    <property type="match status" value="1"/>
</dbReference>
<evidence type="ECO:0000256" key="1">
    <source>
        <dbReference type="ARBA" id="ARBA00022729"/>
    </source>
</evidence>
<keyword evidence="4" id="KW-1185">Reference proteome</keyword>
<dbReference type="InterPro" id="IPR036280">
    <property type="entry name" value="Multihaem_cyt_sf"/>
</dbReference>
<dbReference type="GO" id="GO:0016491">
    <property type="term" value="F:oxidoreductase activity"/>
    <property type="evidence" value="ECO:0007669"/>
    <property type="project" value="TreeGrafter"/>
</dbReference>
<name>A0A179D497_9BACT</name>
<evidence type="ECO:0000256" key="2">
    <source>
        <dbReference type="SAM" id="Phobius"/>
    </source>
</evidence>
<sequence>MIREVSKILKRRDGYGPIKGMENWIFGIFWVFIRIFLSVSTVQARPSKCEECHQKVTPGIVKDFNRSKMAKKLTCATCHGKSHMSENDTDKAKLPTIETCKRCHAKQAKQYMSGKHFLGWIAMNAMPTTHMQPSPVNKGRKGCGGCHSLGATKEAKKDPYYPKYAMDCQNCHTRHAFSVEEAREPEACMTCHMGFDHPQWEMWSTSKHGAAYVIDRLLGRPIEDRRGPRCQTCHMPNGDHRVMTAWGFLGLRVPEDDKEWWNYRVTILKGLHVLTPDGKFTERLDVVKAGKVVRLTKEEWQAERDRMIKVCTQCHNINFVKEQLQQADMMLKEADKIFAEAIEIVADLARDGIIKHDDGNPYPDLLRFYETPYEIEQKLYLMFMEYRMRTFQGAFHMNPDYSHWYGWAEMKKTLVEIKELAKEMREKAGK</sequence>
<dbReference type="EMBL" id="LWLG01000005">
    <property type="protein sequence ID" value="OAQ20900.1"/>
    <property type="molecule type" value="Genomic_DNA"/>
</dbReference>
<feature type="transmembrane region" description="Helical" evidence="2">
    <location>
        <begin position="21"/>
        <end position="39"/>
    </location>
</feature>
<keyword evidence="1" id="KW-0732">Signal</keyword>
<evidence type="ECO:0000313" key="4">
    <source>
        <dbReference type="Proteomes" id="UP000078390"/>
    </source>
</evidence>
<comment type="caution">
    <text evidence="3">The sequence shown here is derived from an EMBL/GenBank/DDBJ whole genome shotgun (WGS) entry which is preliminary data.</text>
</comment>
<keyword evidence="2" id="KW-0812">Transmembrane</keyword>
<evidence type="ECO:0000313" key="3">
    <source>
        <dbReference type="EMBL" id="OAQ20900.1"/>
    </source>
</evidence>
<accession>A0A179D497</accession>
<dbReference type="Pfam" id="PF13447">
    <property type="entry name" value="Multi-haem_cyto"/>
    <property type="match status" value="2"/>
</dbReference>
<keyword evidence="2" id="KW-1133">Transmembrane helix</keyword>
<reference evidence="3 4" key="1">
    <citation type="submission" date="2016-04" db="EMBL/GenBank/DDBJ databases">
        <title>Genome analysis of Thermosulfurimonas dismutans, the first thermophilic sulfur-disproportionating bacterium of the phylum Thermodesulfobacteria.</title>
        <authorList>
            <person name="Mardanov A.V."/>
            <person name="Beletsky A.V."/>
            <person name="Kadnikov V.V."/>
            <person name="Slobodkin A.I."/>
            <person name="Ravin N.V."/>
        </authorList>
    </citation>
    <scope>NUCLEOTIDE SEQUENCE [LARGE SCALE GENOMIC DNA]</scope>
    <source>
        <strain evidence="3 4">S95</strain>
    </source>
</reference>
<dbReference type="PANTHER" id="PTHR35038">
    <property type="entry name" value="DISSIMILATORY SULFITE REDUCTASE SIRA"/>
    <property type="match status" value="1"/>
</dbReference>
<gene>
    <name evidence="3" type="ORF">TDIS_1027</name>
</gene>
<dbReference type="InterPro" id="IPR051829">
    <property type="entry name" value="Multiheme_Cytochr_ET"/>
</dbReference>